<name>E4XVM0_OIKDI</name>
<dbReference type="PANTHER" id="PTHR23349:SF68">
    <property type="entry name" value="FI14601P"/>
    <property type="match status" value="1"/>
</dbReference>
<dbReference type="OrthoDB" id="10055449at2759"/>
<dbReference type="PROSITE" id="PS50888">
    <property type="entry name" value="BHLH"/>
    <property type="match status" value="1"/>
</dbReference>
<sequence length="153" mass="17742">MELNLYSDQENCQSLQSLPPILSFSSMLNEHQESEQVQFGHPMQFQFQSNSGYQPGWNHFQVYSTYEDQMIELVPVVENRAVQQISNSKRSKEKRTASINSAYNILRSHIPNVPAETKLSKIKTLKYAASYIKYLMDILENEEKIPEEFCPSD</sequence>
<dbReference type="PANTHER" id="PTHR23349">
    <property type="entry name" value="BASIC HELIX-LOOP-HELIX TRANSCRIPTION FACTOR, TWIST"/>
    <property type="match status" value="1"/>
</dbReference>
<dbReference type="EMBL" id="FN653214">
    <property type="protein sequence ID" value="CBY13738.1"/>
    <property type="molecule type" value="Genomic_DNA"/>
</dbReference>
<dbReference type="GO" id="GO:0000977">
    <property type="term" value="F:RNA polymerase II transcription regulatory region sequence-specific DNA binding"/>
    <property type="evidence" value="ECO:0007669"/>
    <property type="project" value="TreeGrafter"/>
</dbReference>
<dbReference type="GO" id="GO:0046983">
    <property type="term" value="F:protein dimerization activity"/>
    <property type="evidence" value="ECO:0007669"/>
    <property type="project" value="InterPro"/>
</dbReference>
<gene>
    <name evidence="2" type="ORF">GSOID_T00005552001</name>
    <name evidence="3" type="ORF">GSOID_T00022167001</name>
</gene>
<dbReference type="GO" id="GO:0000981">
    <property type="term" value="F:DNA-binding transcription factor activity, RNA polymerase II-specific"/>
    <property type="evidence" value="ECO:0007669"/>
    <property type="project" value="TreeGrafter"/>
</dbReference>
<evidence type="ECO:0000259" key="1">
    <source>
        <dbReference type="PROSITE" id="PS50888"/>
    </source>
</evidence>
<evidence type="ECO:0000313" key="4">
    <source>
        <dbReference type="Proteomes" id="UP000001307"/>
    </source>
</evidence>
<feature type="domain" description="BHLH" evidence="1">
    <location>
        <begin position="83"/>
        <end position="135"/>
    </location>
</feature>
<reference evidence="2" key="1">
    <citation type="journal article" date="2010" name="Science">
        <title>Plasticity of animal genome architecture unmasked by rapid evolution of a pelagic tunicate.</title>
        <authorList>
            <person name="Denoeud F."/>
            <person name="Henriet S."/>
            <person name="Mungpakdee S."/>
            <person name="Aury J.M."/>
            <person name="Da Silva C."/>
            <person name="Brinkmann H."/>
            <person name="Mikhaleva J."/>
            <person name="Olsen L.C."/>
            <person name="Jubin C."/>
            <person name="Canestro C."/>
            <person name="Bouquet J.M."/>
            <person name="Danks G."/>
            <person name="Poulain J."/>
            <person name="Campsteijn C."/>
            <person name="Adamski M."/>
            <person name="Cross I."/>
            <person name="Yadetie F."/>
            <person name="Muffato M."/>
            <person name="Louis A."/>
            <person name="Butcher S."/>
            <person name="Tsagkogeorga G."/>
            <person name="Konrad A."/>
            <person name="Singh S."/>
            <person name="Jensen M.F."/>
            <person name="Cong E.H."/>
            <person name="Eikeseth-Otteraa H."/>
            <person name="Noel B."/>
            <person name="Anthouard V."/>
            <person name="Porcel B.M."/>
            <person name="Kachouri-Lafond R."/>
            <person name="Nishino A."/>
            <person name="Ugolini M."/>
            <person name="Chourrout P."/>
            <person name="Nishida H."/>
            <person name="Aasland R."/>
            <person name="Huzurbazar S."/>
            <person name="Westhof E."/>
            <person name="Delsuc F."/>
            <person name="Lehrach H."/>
            <person name="Reinhardt R."/>
            <person name="Weissenbach J."/>
            <person name="Roy S.W."/>
            <person name="Artiguenave F."/>
            <person name="Postlethwait J.H."/>
            <person name="Manak J.R."/>
            <person name="Thompson E.M."/>
            <person name="Jaillon O."/>
            <person name="Du Pasquier L."/>
            <person name="Boudinot P."/>
            <person name="Liberles D.A."/>
            <person name="Volff J.N."/>
            <person name="Philippe H."/>
            <person name="Lenhard B."/>
            <person name="Roest Crollius H."/>
            <person name="Wincker P."/>
            <person name="Chourrout D."/>
        </authorList>
    </citation>
    <scope>NUCLEOTIDE SEQUENCE [LARGE SCALE GENOMIC DNA]</scope>
</reference>
<dbReference type="SMART" id="SM00353">
    <property type="entry name" value="HLH"/>
    <property type="match status" value="1"/>
</dbReference>
<dbReference type="Proteomes" id="UP000001307">
    <property type="component" value="Unassembled WGS sequence"/>
</dbReference>
<evidence type="ECO:0000313" key="3">
    <source>
        <dbReference type="EMBL" id="CBY40188.1"/>
    </source>
</evidence>
<evidence type="ECO:0000313" key="2">
    <source>
        <dbReference type="EMBL" id="CBY13738.1"/>
    </source>
</evidence>
<dbReference type="Gene3D" id="4.10.280.10">
    <property type="entry name" value="Helix-loop-helix DNA-binding domain"/>
    <property type="match status" value="1"/>
</dbReference>
<dbReference type="AlphaFoldDB" id="E4XVM0"/>
<dbReference type="EMBL" id="FN655813">
    <property type="protein sequence ID" value="CBY40188.1"/>
    <property type="molecule type" value="Genomic_DNA"/>
</dbReference>
<dbReference type="GO" id="GO:0032502">
    <property type="term" value="P:developmental process"/>
    <property type="evidence" value="ECO:0007669"/>
    <property type="project" value="TreeGrafter"/>
</dbReference>
<organism evidence="2">
    <name type="scientific">Oikopleura dioica</name>
    <name type="common">Tunicate</name>
    <dbReference type="NCBI Taxonomy" id="34765"/>
    <lineage>
        <taxon>Eukaryota</taxon>
        <taxon>Metazoa</taxon>
        <taxon>Chordata</taxon>
        <taxon>Tunicata</taxon>
        <taxon>Appendicularia</taxon>
        <taxon>Copelata</taxon>
        <taxon>Oikopleuridae</taxon>
        <taxon>Oikopleura</taxon>
    </lineage>
</organism>
<proteinExistence type="predicted"/>
<dbReference type="InterPro" id="IPR011598">
    <property type="entry name" value="bHLH_dom"/>
</dbReference>
<dbReference type="InterPro" id="IPR050283">
    <property type="entry name" value="E-box_TF_Regulators"/>
</dbReference>
<accession>E4XVM0</accession>
<dbReference type="InParanoid" id="E4XVM0"/>
<protein>
    <recommendedName>
        <fullName evidence="1">BHLH domain-containing protein</fullName>
    </recommendedName>
</protein>
<dbReference type="Proteomes" id="UP000011014">
    <property type="component" value="Unassembled WGS sequence"/>
</dbReference>
<dbReference type="SUPFAM" id="SSF47459">
    <property type="entry name" value="HLH, helix-loop-helix DNA-binding domain"/>
    <property type="match status" value="1"/>
</dbReference>
<dbReference type="InterPro" id="IPR036638">
    <property type="entry name" value="HLH_DNA-bd_sf"/>
</dbReference>
<keyword evidence="4" id="KW-1185">Reference proteome</keyword>
<dbReference type="Pfam" id="PF00010">
    <property type="entry name" value="HLH"/>
    <property type="match status" value="1"/>
</dbReference>